<dbReference type="GO" id="GO:0005509">
    <property type="term" value="F:calcium ion binding"/>
    <property type="evidence" value="ECO:0007669"/>
    <property type="project" value="UniProtKB-UniRule"/>
</dbReference>
<dbReference type="CDD" id="cd11304">
    <property type="entry name" value="Cadherin_repeat"/>
    <property type="match status" value="4"/>
</dbReference>
<organism evidence="17 18">
    <name type="scientific">Salmo salar</name>
    <name type="common">Atlantic salmon</name>
    <dbReference type="NCBI Taxonomy" id="8030"/>
    <lineage>
        <taxon>Eukaryota</taxon>
        <taxon>Metazoa</taxon>
        <taxon>Chordata</taxon>
        <taxon>Craniata</taxon>
        <taxon>Vertebrata</taxon>
        <taxon>Euteleostomi</taxon>
        <taxon>Actinopterygii</taxon>
        <taxon>Neopterygii</taxon>
        <taxon>Teleostei</taxon>
        <taxon>Protacanthopterygii</taxon>
        <taxon>Salmoniformes</taxon>
        <taxon>Salmonidae</taxon>
        <taxon>Salmoninae</taxon>
        <taxon>Salmo</taxon>
    </lineage>
</organism>
<reference evidence="18" key="1">
    <citation type="submission" date="2025-08" db="UniProtKB">
        <authorList>
            <consortium name="RefSeq"/>
        </authorList>
    </citation>
    <scope>IDENTIFICATION</scope>
</reference>
<proteinExistence type="predicted"/>
<dbReference type="InterPro" id="IPR015919">
    <property type="entry name" value="Cadherin-like_sf"/>
</dbReference>
<evidence type="ECO:0000256" key="3">
    <source>
        <dbReference type="ARBA" id="ARBA00022475"/>
    </source>
</evidence>
<comment type="subcellular location">
    <subcellularLocation>
        <location evidence="1">Cell membrane</location>
    </subcellularLocation>
    <subcellularLocation>
        <location evidence="2">Cytoplasm</location>
    </subcellularLocation>
</comment>
<feature type="transmembrane region" description="Helical" evidence="14">
    <location>
        <begin position="609"/>
        <end position="629"/>
    </location>
</feature>
<evidence type="ECO:0000256" key="10">
    <source>
        <dbReference type="ARBA" id="ARBA00023136"/>
    </source>
</evidence>
<dbReference type="PROSITE" id="PS50268">
    <property type="entry name" value="CADHERIN_2"/>
    <property type="match status" value="4"/>
</dbReference>
<dbReference type="GO" id="GO:0016339">
    <property type="term" value="P:calcium-dependent cell-cell adhesion via plasma membrane cell adhesion molecules"/>
    <property type="evidence" value="ECO:0007669"/>
    <property type="project" value="TreeGrafter"/>
</dbReference>
<feature type="domain" description="Cadherin" evidence="16">
    <location>
        <begin position="137"/>
        <end position="250"/>
    </location>
</feature>
<dbReference type="FunFam" id="2.60.40.60:FF:000019">
    <property type="entry name" value="Cadherin 2"/>
    <property type="match status" value="1"/>
</dbReference>
<dbReference type="SUPFAM" id="SSF49313">
    <property type="entry name" value="Cadherin-like"/>
    <property type="match status" value="5"/>
</dbReference>
<dbReference type="AlphaFoldDB" id="A0A1S3MCP4"/>
<keyword evidence="5" id="KW-0479">Metal-binding</keyword>
<dbReference type="GO" id="GO:0000902">
    <property type="term" value="P:cell morphogenesis"/>
    <property type="evidence" value="ECO:0007669"/>
    <property type="project" value="TreeGrafter"/>
</dbReference>
<evidence type="ECO:0000256" key="11">
    <source>
        <dbReference type="ARBA" id="ARBA00023180"/>
    </source>
</evidence>
<dbReference type="PANTHER" id="PTHR24027:SF433">
    <property type="entry name" value="CADHERIN 27-RELATED"/>
    <property type="match status" value="1"/>
</dbReference>
<dbReference type="GO" id="GO:0005912">
    <property type="term" value="C:adherens junction"/>
    <property type="evidence" value="ECO:0007669"/>
    <property type="project" value="TreeGrafter"/>
</dbReference>
<dbReference type="RefSeq" id="XP_014000952.1">
    <property type="nucleotide sequence ID" value="XM_014145477.2"/>
</dbReference>
<dbReference type="GO" id="GO:0016342">
    <property type="term" value="C:catenin complex"/>
    <property type="evidence" value="ECO:0007669"/>
    <property type="project" value="TreeGrafter"/>
</dbReference>
<evidence type="ECO:0000256" key="6">
    <source>
        <dbReference type="ARBA" id="ARBA00022729"/>
    </source>
</evidence>
<evidence type="ECO:0000256" key="8">
    <source>
        <dbReference type="ARBA" id="ARBA00022837"/>
    </source>
</evidence>
<feature type="compositionally biased region" description="Low complexity" evidence="13">
    <location>
        <begin position="715"/>
        <end position="724"/>
    </location>
</feature>
<evidence type="ECO:0000256" key="14">
    <source>
        <dbReference type="SAM" id="Phobius"/>
    </source>
</evidence>
<evidence type="ECO:0000256" key="15">
    <source>
        <dbReference type="SAM" id="SignalP"/>
    </source>
</evidence>
<dbReference type="PROSITE" id="PS00232">
    <property type="entry name" value="CADHERIN_1"/>
    <property type="match status" value="2"/>
</dbReference>
<dbReference type="FunFam" id="2.60.40.60:FF:000095">
    <property type="entry name" value="Cadherin 13"/>
    <property type="match status" value="1"/>
</dbReference>
<dbReference type="GO" id="GO:0008013">
    <property type="term" value="F:beta-catenin binding"/>
    <property type="evidence" value="ECO:0007669"/>
    <property type="project" value="TreeGrafter"/>
</dbReference>
<keyword evidence="6 15" id="KW-0732">Signal</keyword>
<dbReference type="GO" id="GO:0034332">
    <property type="term" value="P:adherens junction organization"/>
    <property type="evidence" value="ECO:0007669"/>
    <property type="project" value="TreeGrafter"/>
</dbReference>
<keyword evidence="9" id="KW-0130">Cell adhesion</keyword>
<dbReference type="Bgee" id="ENSSSAG00000040049">
    <property type="expression patterns" value="Expressed in semen and 10 other cell types or tissues"/>
</dbReference>
<dbReference type="InterPro" id="IPR020894">
    <property type="entry name" value="Cadherin_CS"/>
</dbReference>
<dbReference type="GO" id="GO:0005737">
    <property type="term" value="C:cytoplasm"/>
    <property type="evidence" value="ECO:0007669"/>
    <property type="project" value="UniProtKB-SubCell"/>
</dbReference>
<feature type="region of interest" description="Disordered" evidence="13">
    <location>
        <begin position="715"/>
        <end position="745"/>
    </location>
</feature>
<feature type="chain" id="PRO_5010193507" evidence="15">
    <location>
        <begin position="22"/>
        <end position="844"/>
    </location>
</feature>
<dbReference type="CTD" id="101882238"/>
<feature type="domain" description="Cadherin" evidence="16">
    <location>
        <begin position="389"/>
        <end position="496"/>
    </location>
</feature>
<keyword evidence="17" id="KW-1185">Reference proteome</keyword>
<dbReference type="InterPro" id="IPR039808">
    <property type="entry name" value="Cadherin"/>
</dbReference>
<evidence type="ECO:0000313" key="17">
    <source>
        <dbReference type="Proteomes" id="UP001652741"/>
    </source>
</evidence>
<keyword evidence="10 14" id="KW-0472">Membrane</keyword>
<dbReference type="GO" id="GO:0044331">
    <property type="term" value="P:cell-cell adhesion mediated by cadherin"/>
    <property type="evidence" value="ECO:0007669"/>
    <property type="project" value="TreeGrafter"/>
</dbReference>
<dbReference type="PANTHER" id="PTHR24027">
    <property type="entry name" value="CADHERIN-23"/>
    <property type="match status" value="1"/>
</dbReference>
<dbReference type="GO" id="GO:0007043">
    <property type="term" value="P:cell-cell junction assembly"/>
    <property type="evidence" value="ECO:0007669"/>
    <property type="project" value="TreeGrafter"/>
</dbReference>
<dbReference type="GO" id="GO:0007156">
    <property type="term" value="P:homophilic cell adhesion via plasma membrane adhesion molecules"/>
    <property type="evidence" value="ECO:0007669"/>
    <property type="project" value="InterPro"/>
</dbReference>
<dbReference type="OrthoDB" id="9045962at2759"/>
<name>A0A1S3MCP4_SALSA</name>
<dbReference type="SMART" id="SM00112">
    <property type="entry name" value="CA"/>
    <property type="match status" value="5"/>
</dbReference>
<evidence type="ECO:0000256" key="12">
    <source>
        <dbReference type="PROSITE-ProRule" id="PRU00043"/>
    </source>
</evidence>
<evidence type="ECO:0000256" key="13">
    <source>
        <dbReference type="SAM" id="MobiDB-lite"/>
    </source>
</evidence>
<feature type="domain" description="Cadherin" evidence="16">
    <location>
        <begin position="61"/>
        <end position="136"/>
    </location>
</feature>
<dbReference type="GO" id="GO:0060027">
    <property type="term" value="P:convergent extension involved in gastrulation"/>
    <property type="evidence" value="ECO:0007669"/>
    <property type="project" value="UniProtKB-ARBA"/>
</dbReference>
<gene>
    <name evidence="18" type="primary">cdh26.2</name>
</gene>
<dbReference type="InterPro" id="IPR002126">
    <property type="entry name" value="Cadherin-like_dom"/>
</dbReference>
<dbReference type="STRING" id="8030.ENSSSAP00000031084"/>
<evidence type="ECO:0000259" key="16">
    <source>
        <dbReference type="PROSITE" id="PS50268"/>
    </source>
</evidence>
<evidence type="ECO:0000256" key="1">
    <source>
        <dbReference type="ARBA" id="ARBA00004236"/>
    </source>
</evidence>
<evidence type="ECO:0000256" key="5">
    <source>
        <dbReference type="ARBA" id="ARBA00022723"/>
    </source>
</evidence>
<keyword evidence="11" id="KW-0325">Glycoprotein</keyword>
<protein>
    <submittedName>
        <fullName evidence="18">Cadherin-like protein 26</fullName>
    </submittedName>
</protein>
<feature type="compositionally biased region" description="Polar residues" evidence="13">
    <location>
        <begin position="725"/>
        <end position="745"/>
    </location>
</feature>
<evidence type="ECO:0000256" key="9">
    <source>
        <dbReference type="ARBA" id="ARBA00022889"/>
    </source>
</evidence>
<dbReference type="GO" id="GO:0045296">
    <property type="term" value="F:cadherin binding"/>
    <property type="evidence" value="ECO:0007669"/>
    <property type="project" value="TreeGrafter"/>
</dbReference>
<feature type="signal peptide" evidence="15">
    <location>
        <begin position="1"/>
        <end position="21"/>
    </location>
</feature>
<accession>A0A1S3MCP4</accession>
<dbReference type="GO" id="GO:0016477">
    <property type="term" value="P:cell migration"/>
    <property type="evidence" value="ECO:0007669"/>
    <property type="project" value="TreeGrafter"/>
</dbReference>
<dbReference type="OMA" id="GCLNHEK"/>
<keyword evidence="8 12" id="KW-0106">Calcium</keyword>
<dbReference type="Gene3D" id="2.60.40.60">
    <property type="entry name" value="Cadherins"/>
    <property type="match status" value="5"/>
</dbReference>
<dbReference type="KEGG" id="sasa:106571918"/>
<keyword evidence="4" id="KW-0963">Cytoplasm</keyword>
<keyword evidence="3" id="KW-1003">Cell membrane</keyword>
<evidence type="ECO:0000256" key="4">
    <source>
        <dbReference type="ARBA" id="ARBA00022490"/>
    </source>
</evidence>
<dbReference type="Proteomes" id="UP001652741">
    <property type="component" value="Chromosome ssa15"/>
</dbReference>
<keyword evidence="14" id="KW-1133">Transmembrane helix</keyword>
<dbReference type="PRINTS" id="PR00205">
    <property type="entry name" value="CADHERIN"/>
</dbReference>
<evidence type="ECO:0000256" key="7">
    <source>
        <dbReference type="ARBA" id="ARBA00022737"/>
    </source>
</evidence>
<dbReference type="FunFam" id="2.60.40.60:FF:000011">
    <property type="entry name" value="Cadherin 1"/>
    <property type="match status" value="1"/>
</dbReference>
<feature type="domain" description="Cadherin" evidence="16">
    <location>
        <begin position="258"/>
        <end position="388"/>
    </location>
</feature>
<sequence>MGTRSTCLLITLCLGFVSVSSEELLHRQKRIWIVDSFKIEEARPGPYPYVLGKVHIEKAFRVGFHLHGQGVDLDPRGKLSINTDTGDIVVHGELDYELYQKLKLTFEARGISNNALDTRLGVEVEILDINDNPPVFQRNTFTINLKESTSQGDFVTAVMATDKDQSKTNNGTFDLKIVSITPTPPDNLEFFLEQSGPTGIIKFKGCLEHDKSEKYTILVEAKDRGEVVQLSSTCTNIINIEDGNNHLPVFTGQTGAGSIKERDSGDVPILRLQVSDQDTIGTEAWKAKYTIHGDKDQNFRITTDPDTNEGVLFVEKPLDYEDGSQRNLSVSVENEAPYFSCKVKGRPATGLWDVVTTEGVSLTGLKPPVLPTRQVTVTVEDINDPPIFTDAIKNVTVEENVEVGWYLETFTAIDLDRNHANTFKYVKGKDPCDCVAVDAKTGKITTTKILDRESPYVKDNVYQVTVFAIDDGQPPMTGTGTLNIHLKDQNDNLPELEMATMDMCLSDEHTEVNITAYDLDGEPYSGPFYFQLQGDDVKGKWRIDPDNGYTVNLVKENTVYAGHHELLLKVFDLQGQGALHNLSVTVCDCSRVASCRIRRATGSKIGESAVGIVIAAMLLVLGFLLLALLMTCKRDLKLIPIDEISGEHLIKSNIEIPGTDCKVPTATILQVDSQVETKAAFQPIKRMSAVQKSASMRALVRSGYSKYSSSYQEQQQGQFQRGTSLRQSAPTKLRSNGYEQGSMMSRSMKTTTRYSSWEEANYLNKSGHLMTQLNQRMYALQVQGEELGDYAPHPYAEEGYLETDLQLDAISIPETLFDQDMLLYLGPRFNTLASICNTADLSAS</sequence>
<dbReference type="Pfam" id="PF00028">
    <property type="entry name" value="Cadherin"/>
    <property type="match status" value="2"/>
</dbReference>
<keyword evidence="7" id="KW-0677">Repeat</keyword>
<evidence type="ECO:0000313" key="18">
    <source>
        <dbReference type="RefSeq" id="XP_014000952.1"/>
    </source>
</evidence>
<keyword evidence="14" id="KW-0812">Transmembrane</keyword>
<evidence type="ECO:0000256" key="2">
    <source>
        <dbReference type="ARBA" id="ARBA00004496"/>
    </source>
</evidence>
<dbReference type="PaxDb" id="8030-ENSSSAP00000031084"/>